<dbReference type="Pfam" id="PF07603">
    <property type="entry name" value="Lcl_C"/>
    <property type="match status" value="1"/>
</dbReference>
<comment type="caution">
    <text evidence="3">The sequence shown here is derived from an EMBL/GenBank/DDBJ whole genome shotgun (WGS) entry which is preliminary data.</text>
</comment>
<keyword evidence="1" id="KW-0732">Signal</keyword>
<feature type="domain" description="Lcl C-terminal" evidence="2">
    <location>
        <begin position="291"/>
        <end position="418"/>
    </location>
</feature>
<dbReference type="PROSITE" id="PS51257">
    <property type="entry name" value="PROKAR_LIPOPROTEIN"/>
    <property type="match status" value="1"/>
</dbReference>
<feature type="signal peptide" evidence="1">
    <location>
        <begin position="1"/>
        <end position="26"/>
    </location>
</feature>
<name>A0A454CP14_VIBHA</name>
<reference evidence="3 4" key="1">
    <citation type="submission" date="2012-10" db="EMBL/GenBank/DDBJ databases">
        <title>Genome sequence of Vibrio Cholerae HENC-02.</title>
        <authorList>
            <person name="Eppinger M."/>
            <person name="Hasan N.A."/>
            <person name="Sengamalay N."/>
            <person name="Hine E."/>
            <person name="Su Q."/>
            <person name="Daugherty S.C."/>
            <person name="Young S."/>
            <person name="Sadzewicz L."/>
            <person name="Tallon L."/>
            <person name="Cebula T.A."/>
            <person name="Ravel J."/>
            <person name="Colwell R.R."/>
        </authorList>
    </citation>
    <scope>NUCLEOTIDE SEQUENCE [LARGE SCALE GENOMIC DNA]</scope>
    <source>
        <strain evidence="3 4">HENC-02</strain>
    </source>
</reference>
<sequence>MKFQYSFIAISLALAGCGGGSGGDTAAPTYNVAGTIAAQGTLLDTPVCIDLNQNYVCDSSEPSAKSDNAGKFTLTSSDKNILTSTILAEVDQGSNQTLRVSAPGQNLATGNTLNGVTTLISGLVVDGKTLAQSEEIVKTQLAGAGVSLSGSVMSSATASELSTLEQNTAAVLKSMKPEQMKQGVALLSQNLSYQSKALVSESLSDAQIASLAKEISELADQTIGRNDSGAVLFFAEGASDVADDQPTYPGQDAAYGFDKDDKQSTTGAGFKFVKLDAQGAALAADATEWSCTLDERTGLVWENKSGDADSVQSKDRIFVYESESFKPYYKDLAVVGCASASDNICSTSQYAEHMNKQSLCGISDWRLPTFQEFYDVLDLGETEKDADDNVYGLNAAYFPQQGRGSPDIETGAIWLSDFAFNNYSPYNTAGALQFPVVATKGAERGHVSFVEINSDKVERENSTSYQFPIRLVAVKGQ</sequence>
<evidence type="ECO:0000313" key="4">
    <source>
        <dbReference type="Proteomes" id="UP000008367"/>
    </source>
</evidence>
<dbReference type="InterPro" id="IPR011460">
    <property type="entry name" value="Lcl_C"/>
</dbReference>
<evidence type="ECO:0000259" key="2">
    <source>
        <dbReference type="Pfam" id="PF07603"/>
    </source>
</evidence>
<gene>
    <name evidence="3" type="ORF">VCHENC02_5935</name>
</gene>
<dbReference type="Proteomes" id="UP000008367">
    <property type="component" value="Unassembled WGS sequence"/>
</dbReference>
<dbReference type="EMBL" id="AJSR01002664">
    <property type="protein sequence ID" value="EKM28141.1"/>
    <property type="molecule type" value="Genomic_DNA"/>
</dbReference>
<dbReference type="STRING" id="669.AL538_17300"/>
<evidence type="ECO:0000256" key="1">
    <source>
        <dbReference type="SAM" id="SignalP"/>
    </source>
</evidence>
<organism evidence="3 4">
    <name type="scientific">Vibrio harveyi</name>
    <name type="common">Beneckea harveyi</name>
    <dbReference type="NCBI Taxonomy" id="669"/>
    <lineage>
        <taxon>Bacteria</taxon>
        <taxon>Pseudomonadati</taxon>
        <taxon>Pseudomonadota</taxon>
        <taxon>Gammaproteobacteria</taxon>
        <taxon>Vibrionales</taxon>
        <taxon>Vibrionaceae</taxon>
        <taxon>Vibrio</taxon>
    </lineage>
</organism>
<evidence type="ECO:0000313" key="3">
    <source>
        <dbReference type="EMBL" id="EKM28141.1"/>
    </source>
</evidence>
<dbReference type="AlphaFoldDB" id="A0A454CP14"/>
<accession>A0A454CP14</accession>
<proteinExistence type="predicted"/>
<feature type="chain" id="PRO_5019139827" description="Lcl C-terminal domain-containing protein" evidence="1">
    <location>
        <begin position="27"/>
        <end position="477"/>
    </location>
</feature>
<protein>
    <recommendedName>
        <fullName evidence="2">Lcl C-terminal domain-containing protein</fullName>
    </recommendedName>
</protein>